<sequence length="663" mass="71296">MTQQATELIASQIGSAINNQRTWGSILFNVKDPQYGAKGDGSDDTLAIQKAINAAIAANSKSVFFPSGTYSATALTGLDQVVLFGDNATLTVGGSNVPINQLGASPNGFSENAGLYAKALTESIAVPINTLSQANKAVLSKTIKIAWWGDSITEGIDQTNTADIYVNRVTDQLKTVLPDVTVNSFNFGIGSTGIASANDPNFVGGSGVFRQPWAVPGKSWYNHVKDFQPNLVVIAFGMNDADAGEENTIANLTTLINNMKTWSPAPSVVLVTNMLSVKNPDRFWGYNNKYTLRIARATREFGKAKGIPVADANRLFQILRDGLDDITRASSNELIWEGYSTKWAGSTSSFVKNGNLLTAVNGATGKFISRDRDFYNGSIDIDVIPAGSGISNATWIQYRNDSKLGTWTLLVVAGTGTSGYVELYTSDSTTGLANAQNLTIPVGSNTRITLEVDGTTHKVYVNYSLVLTYTSYKKLQNGGIILGGSGLVPSFANLTLSYRDPLKGNPYYTEDELIGKYNSPESGNGINHPSGLGQALFYAASFNGIVDALTNPKETGLFLPTKISSSGWAPPNNPPYPSTTTSGEKLYYIFVPKYDKNRGIALRRLDTGAYYTLSTVAYNDATVGQLEPGKFANYNSSATQDFLFISVPSAGSVTWDFDMYKYQ</sequence>
<dbReference type="Gene3D" id="3.40.50.1110">
    <property type="entry name" value="SGNH hydrolase"/>
    <property type="match status" value="1"/>
</dbReference>
<feature type="domain" description="Rhamnogalacturonase A/B/Epimerase-like pectate lyase" evidence="1">
    <location>
        <begin position="28"/>
        <end position="91"/>
    </location>
</feature>
<dbReference type="InterPro" id="IPR024535">
    <property type="entry name" value="RHGA/B-epi-like_pectate_lyase"/>
</dbReference>
<name>A0ABU6GB68_9BACL</name>
<dbReference type="SUPFAM" id="SSF51126">
    <property type="entry name" value="Pectin lyase-like"/>
    <property type="match status" value="1"/>
</dbReference>
<dbReference type="CDD" id="cd00229">
    <property type="entry name" value="SGNH_hydrolase"/>
    <property type="match status" value="1"/>
</dbReference>
<dbReference type="InterPro" id="IPR013830">
    <property type="entry name" value="SGNH_hydro"/>
</dbReference>
<dbReference type="Proteomes" id="UP001338137">
    <property type="component" value="Unassembled WGS sequence"/>
</dbReference>
<gene>
    <name evidence="3" type="ORF">P4I72_29200</name>
</gene>
<evidence type="ECO:0000259" key="1">
    <source>
        <dbReference type="Pfam" id="PF12708"/>
    </source>
</evidence>
<accession>A0ABU6GB68</accession>
<dbReference type="Gene3D" id="2.160.20.10">
    <property type="entry name" value="Single-stranded right-handed beta-helix, Pectin lyase-like"/>
    <property type="match status" value="1"/>
</dbReference>
<proteinExistence type="predicted"/>
<comment type="caution">
    <text evidence="3">The sequence shown here is derived from an EMBL/GenBank/DDBJ whole genome shotgun (WGS) entry which is preliminary data.</text>
</comment>
<dbReference type="SUPFAM" id="SSF52266">
    <property type="entry name" value="SGNH hydrolase"/>
    <property type="match status" value="1"/>
</dbReference>
<protein>
    <submittedName>
        <fullName evidence="3">GDSL-type esterase/lipase family protein</fullName>
    </submittedName>
</protein>
<feature type="domain" description="SGNH hydrolase-type esterase" evidence="2">
    <location>
        <begin position="149"/>
        <end position="318"/>
    </location>
</feature>
<evidence type="ECO:0000313" key="4">
    <source>
        <dbReference type="Proteomes" id="UP001338137"/>
    </source>
</evidence>
<dbReference type="Pfam" id="PF13472">
    <property type="entry name" value="Lipase_GDSL_2"/>
    <property type="match status" value="1"/>
</dbReference>
<organism evidence="3 4">
    <name type="scientific">Paenibacillus alba</name>
    <dbReference type="NCBI Taxonomy" id="1197127"/>
    <lineage>
        <taxon>Bacteria</taxon>
        <taxon>Bacillati</taxon>
        <taxon>Bacillota</taxon>
        <taxon>Bacilli</taxon>
        <taxon>Bacillales</taxon>
        <taxon>Paenibacillaceae</taxon>
        <taxon>Paenibacillus</taxon>
    </lineage>
</organism>
<dbReference type="EMBL" id="JARLKY010000088">
    <property type="protein sequence ID" value="MEC0231181.1"/>
    <property type="molecule type" value="Genomic_DNA"/>
</dbReference>
<dbReference type="Gene3D" id="2.60.120.560">
    <property type="entry name" value="Exo-inulinase, domain 1"/>
    <property type="match status" value="1"/>
</dbReference>
<evidence type="ECO:0000259" key="2">
    <source>
        <dbReference type="Pfam" id="PF13472"/>
    </source>
</evidence>
<keyword evidence="4" id="KW-1185">Reference proteome</keyword>
<dbReference type="RefSeq" id="WP_326075127.1">
    <property type="nucleotide sequence ID" value="NZ_JARLKY010000088.1"/>
</dbReference>
<dbReference type="InterPro" id="IPR011050">
    <property type="entry name" value="Pectin_lyase_fold/virulence"/>
</dbReference>
<dbReference type="InterPro" id="IPR012334">
    <property type="entry name" value="Pectin_lyas_fold"/>
</dbReference>
<dbReference type="Pfam" id="PF12708">
    <property type="entry name" value="Pect-lyase_RHGA_epim"/>
    <property type="match status" value="1"/>
</dbReference>
<evidence type="ECO:0000313" key="3">
    <source>
        <dbReference type="EMBL" id="MEC0231181.1"/>
    </source>
</evidence>
<dbReference type="InterPro" id="IPR036514">
    <property type="entry name" value="SGNH_hydro_sf"/>
</dbReference>
<reference evidence="3 4" key="1">
    <citation type="submission" date="2023-03" db="EMBL/GenBank/DDBJ databases">
        <title>Bacillus Genome Sequencing.</title>
        <authorList>
            <person name="Dunlap C."/>
        </authorList>
    </citation>
    <scope>NUCLEOTIDE SEQUENCE [LARGE SCALE GENOMIC DNA]</scope>
    <source>
        <strain evidence="3 4">BD-533</strain>
    </source>
</reference>